<evidence type="ECO:0000313" key="2">
    <source>
        <dbReference type="EMBL" id="MCZ0866868.1"/>
    </source>
</evidence>
<proteinExistence type="inferred from homology"/>
<dbReference type="GO" id="GO:0015562">
    <property type="term" value="F:efflux transmembrane transporter activity"/>
    <property type="evidence" value="ECO:0007669"/>
    <property type="project" value="InterPro"/>
</dbReference>
<sequence>MKRHISFYSRVAICLLTQFAQVTIHRRWLFLSAIALGAANSTVYASEYDSAPVLTEGSAVEVAIRDNPSLAEMQTRYEALAEVPSQVGTLPDPMVSVNAMNFPTDTYERDQEAMTQLQVGFSQVFPFPGKLSLKEEAAEYDARAAGHSVDELRLQLIKNVKSKWWQLYYMDRALETVDSNQALLRQFITVAKTKYETGKGLQQDVLLSQLELSRLMDQDIQLQAIRRNQAIQLNILMDRPANDPITLPDKVSKMMPNLVDESELYQKAASVRPRLKQMETQIDAAKSRLDLAKRDYYPDFKLGVTYGDRTGDNPLPRGGARSDFVSVMVGVKIPLYAGRKQSKAVSQKSLELQKNRYALLDEKGLVTAAISSAVTDYHRAKQQYSLFGSGIVPQAQQTVQSMLAGYQVSEVDFLNLVRSQMTLFNYELQYWKALSDAKQALARLEAAVGEETVYE</sequence>
<comment type="similarity">
    <text evidence="1">Belongs to the outer membrane factor (OMF) (TC 1.B.17) family.</text>
</comment>
<dbReference type="InterPro" id="IPR003423">
    <property type="entry name" value="OMP_efflux"/>
</dbReference>
<keyword evidence="3" id="KW-1185">Reference proteome</keyword>
<dbReference type="PANTHER" id="PTHR30203">
    <property type="entry name" value="OUTER MEMBRANE CATION EFFLUX PROTEIN"/>
    <property type="match status" value="1"/>
</dbReference>
<comment type="caution">
    <text evidence="2">The sequence shown here is derived from an EMBL/GenBank/DDBJ whole genome shotgun (WGS) entry which is preliminary data.</text>
</comment>
<dbReference type="PANTHER" id="PTHR30203:SF24">
    <property type="entry name" value="BLR4935 PROTEIN"/>
    <property type="match status" value="1"/>
</dbReference>
<evidence type="ECO:0000256" key="1">
    <source>
        <dbReference type="ARBA" id="ARBA00007613"/>
    </source>
</evidence>
<dbReference type="EMBL" id="JAPTGG010000017">
    <property type="protein sequence ID" value="MCZ0866868.1"/>
    <property type="molecule type" value="Genomic_DNA"/>
</dbReference>
<reference evidence="2 3" key="1">
    <citation type="submission" date="2022-12" db="EMBL/GenBank/DDBJ databases">
        <title>Dasania phycosphaerae sp. nov., isolated from particulate material of the south coast of Korea.</title>
        <authorList>
            <person name="Jiang Y."/>
        </authorList>
    </citation>
    <scope>NUCLEOTIDE SEQUENCE [LARGE SCALE GENOMIC DNA]</scope>
    <source>
        <strain evidence="2 3">GY-19</strain>
    </source>
</reference>
<accession>A0A9J6RQX2</accession>
<dbReference type="Proteomes" id="UP001069090">
    <property type="component" value="Unassembled WGS sequence"/>
</dbReference>
<dbReference type="InterPro" id="IPR010131">
    <property type="entry name" value="MdtP/NodT-like"/>
</dbReference>
<evidence type="ECO:0000313" key="3">
    <source>
        <dbReference type="Proteomes" id="UP001069090"/>
    </source>
</evidence>
<dbReference type="SUPFAM" id="SSF56954">
    <property type="entry name" value="Outer membrane efflux proteins (OEP)"/>
    <property type="match status" value="1"/>
</dbReference>
<dbReference type="Gene3D" id="1.20.1600.10">
    <property type="entry name" value="Outer membrane efflux proteins (OEP)"/>
    <property type="match status" value="1"/>
</dbReference>
<organism evidence="2 3">
    <name type="scientific">Dasania phycosphaerae</name>
    <dbReference type="NCBI Taxonomy" id="2950436"/>
    <lineage>
        <taxon>Bacteria</taxon>
        <taxon>Pseudomonadati</taxon>
        <taxon>Pseudomonadota</taxon>
        <taxon>Gammaproteobacteria</taxon>
        <taxon>Cellvibrionales</taxon>
        <taxon>Spongiibacteraceae</taxon>
        <taxon>Dasania</taxon>
    </lineage>
</organism>
<dbReference type="Pfam" id="PF02321">
    <property type="entry name" value="OEP"/>
    <property type="match status" value="1"/>
</dbReference>
<gene>
    <name evidence="2" type="ORF">O0V09_16785</name>
</gene>
<dbReference type="RefSeq" id="WP_258332817.1">
    <property type="nucleotide sequence ID" value="NZ_JAPTGG010000017.1"/>
</dbReference>
<protein>
    <submittedName>
        <fullName evidence="2">TolC family protein</fullName>
    </submittedName>
</protein>
<dbReference type="AlphaFoldDB" id="A0A9J6RQX2"/>
<name>A0A9J6RQX2_9GAMM</name>